<proteinExistence type="predicted"/>
<keyword evidence="2" id="KW-1185">Reference proteome</keyword>
<sequence length="117" mass="13587">MPNNHNPENQEQKIQEEIDDKTKKQIEALMKQIKDLFQSSKHLEAFKILVKISTGEIETDLTTDDIPLVQDKYGIKSIYHQLLDDKLITEANDFGSRCKTLGWDKSFHYEFLGSDET</sequence>
<evidence type="ECO:0000313" key="2">
    <source>
        <dbReference type="Proteomes" id="UP000241762"/>
    </source>
</evidence>
<dbReference type="Proteomes" id="UP000241762">
    <property type="component" value="Chromosome"/>
</dbReference>
<gene>
    <name evidence="1" type="ORF">phytr_10380</name>
</gene>
<evidence type="ECO:0000313" key="1">
    <source>
        <dbReference type="EMBL" id="AVP87966.1"/>
    </source>
</evidence>
<dbReference type="KEGG" id="ptc:phytr_10380"/>
<dbReference type="RefSeq" id="WP_106874798.1">
    <property type="nucleotide sequence ID" value="NZ_CP027845.1"/>
</dbReference>
<dbReference type="EMBL" id="CP027845">
    <property type="protein sequence ID" value="AVP87966.1"/>
    <property type="molecule type" value="Genomic_DNA"/>
</dbReference>
<protein>
    <submittedName>
        <fullName evidence="1">Uncharacterized protein</fullName>
    </submittedName>
</protein>
<dbReference type="AlphaFoldDB" id="A0A2P1P9P0"/>
<name>A0A2P1P9P0_9RICK</name>
<accession>A0A2P1P9P0</accession>
<organism evidence="1 2">
    <name type="scientific">Candidatus Phycorickettsia trachydisci</name>
    <dbReference type="NCBI Taxonomy" id="2115978"/>
    <lineage>
        <taxon>Bacteria</taxon>
        <taxon>Pseudomonadati</taxon>
        <taxon>Pseudomonadota</taxon>
        <taxon>Alphaproteobacteria</taxon>
        <taxon>Rickettsiales</taxon>
        <taxon>Rickettsiaceae</taxon>
        <taxon>Candidatus Phycorickettsia</taxon>
    </lineage>
</organism>
<reference evidence="1 2" key="1">
    <citation type="submission" date="2018-03" db="EMBL/GenBank/DDBJ databases">
        <title>A gene transfer event suggests a long-term partnership between eustigmatophyte algae and a novel lineage of endosymbiotic bacteria.</title>
        <authorList>
            <person name="Yurchenko T."/>
            <person name="Sevcikova T."/>
            <person name="Pribyl P."/>
            <person name="El Karkouri K."/>
            <person name="Klimes V."/>
            <person name="Amaral R."/>
            <person name="Zbrankova V."/>
            <person name="Kim E."/>
            <person name="Raoult D."/>
            <person name="Santos L.M.A."/>
            <person name="Elias M."/>
        </authorList>
    </citation>
    <scope>NUCLEOTIDE SEQUENCE [LARGE SCALE GENOMIC DNA]</scope>
    <source>
        <strain evidence="1">CCALA 838</strain>
    </source>
</reference>